<evidence type="ECO:0000256" key="1">
    <source>
        <dbReference type="ARBA" id="ARBA00022679"/>
    </source>
</evidence>
<evidence type="ECO:0000256" key="6">
    <source>
        <dbReference type="SAM" id="MobiDB-lite"/>
    </source>
</evidence>
<dbReference type="InterPro" id="IPR011009">
    <property type="entry name" value="Kinase-like_dom_sf"/>
</dbReference>
<keyword evidence="3 8" id="KW-0418">Kinase</keyword>
<evidence type="ECO:0000256" key="2">
    <source>
        <dbReference type="ARBA" id="ARBA00022741"/>
    </source>
</evidence>
<dbReference type="InterPro" id="IPR017441">
    <property type="entry name" value="Protein_kinase_ATP_BS"/>
</dbReference>
<evidence type="ECO:0000313" key="9">
    <source>
        <dbReference type="Proteomes" id="UP001595823"/>
    </source>
</evidence>
<feature type="region of interest" description="Disordered" evidence="6">
    <location>
        <begin position="405"/>
        <end position="473"/>
    </location>
</feature>
<dbReference type="PROSITE" id="PS00108">
    <property type="entry name" value="PROTEIN_KINASE_ST"/>
    <property type="match status" value="1"/>
</dbReference>
<dbReference type="PANTHER" id="PTHR43289:SF34">
    <property type="entry name" value="SERINE_THREONINE-PROTEIN KINASE YBDM-RELATED"/>
    <property type="match status" value="1"/>
</dbReference>
<keyword evidence="4 5" id="KW-0067">ATP-binding</keyword>
<sequence length="670" mass="72165">MRRREEGDPRTLGGYRIFAELGRGGMGRVLLAGAENGALVALKVVHPHLLDEPQFRERFRREVRASRRVAAGVHTAAVVDDGVDDDIPWFATEFFYGPTLGEALEKSGGLDERPLRHLAAGLASALDHVHGEGLVHRDLKPSNIILASSGVKVIDFGIARATDTVRETTLTGTGFLIGVPSCMAPEQVQGRTAAPASDVFSLGTMLLTAASGTNPYEREGPFPTLNAVVNERPDFGVLPAGLREAVEACQEKDPADRPRTSELAALIGAVAPTADPWPRSVRRQAARQKSAVADIVAKAGFAVDDGPTGPFFSAGRVGAEEPETVREERVPPTRVDPQAQSGPEPANDENQEDDENGEKEDVRTSSDMDGAGPAPGRDTTAAKVVAGVIGALLLVIGLVNSADGGGGGGEDDSSGAEETTSSEEKEADPYDGRPDTDTEQDSDDRETTRSPEPDPYRDAAVGDCFDNEGTETSPDLVSVSCGSGYLEVIDYHDGTTDLSRCSGDELDYSVSLSAYDRVLCLTYLGKDAAYHARTGDCVWQPDDGDWVVASSCVTGTFEVVERIEGTADGDACTDDRWLHWMRWYETAYGFLDRTLCLKFVYPDDAGYAKVNECLRIDGNYFYFDDCDRADAYVTGRTSGVDKGFCGDHGSTWWESNTVSDFSYTVCWRYL</sequence>
<dbReference type="InterPro" id="IPR008271">
    <property type="entry name" value="Ser/Thr_kinase_AS"/>
</dbReference>
<feature type="region of interest" description="Disordered" evidence="6">
    <location>
        <begin position="307"/>
        <end position="378"/>
    </location>
</feature>
<keyword evidence="2 5" id="KW-0547">Nucleotide-binding</keyword>
<keyword evidence="8" id="KW-0723">Serine/threonine-protein kinase</keyword>
<reference evidence="9" key="1">
    <citation type="journal article" date="2019" name="Int. J. Syst. Evol. Microbiol.">
        <title>The Global Catalogue of Microorganisms (GCM) 10K type strain sequencing project: providing services to taxonomists for standard genome sequencing and annotation.</title>
        <authorList>
            <consortium name="The Broad Institute Genomics Platform"/>
            <consortium name="The Broad Institute Genome Sequencing Center for Infectious Disease"/>
            <person name="Wu L."/>
            <person name="Ma J."/>
        </authorList>
    </citation>
    <scope>NUCLEOTIDE SEQUENCE [LARGE SCALE GENOMIC DNA]</scope>
    <source>
        <strain evidence="9">IBRC-M 10908</strain>
    </source>
</reference>
<name>A0ABV8U4A0_9ACTN</name>
<feature type="compositionally biased region" description="Basic and acidic residues" evidence="6">
    <location>
        <begin position="422"/>
        <end position="436"/>
    </location>
</feature>
<dbReference type="Gene3D" id="1.10.510.10">
    <property type="entry name" value="Transferase(Phosphotransferase) domain 1"/>
    <property type="match status" value="1"/>
</dbReference>
<evidence type="ECO:0000313" key="8">
    <source>
        <dbReference type="EMBL" id="MFC4337842.1"/>
    </source>
</evidence>
<proteinExistence type="predicted"/>
<dbReference type="PROSITE" id="PS50011">
    <property type="entry name" value="PROTEIN_KINASE_DOM"/>
    <property type="match status" value="1"/>
</dbReference>
<dbReference type="InterPro" id="IPR000719">
    <property type="entry name" value="Prot_kinase_dom"/>
</dbReference>
<comment type="caution">
    <text evidence="8">The sequence shown here is derived from an EMBL/GenBank/DDBJ whole genome shotgun (WGS) entry which is preliminary data.</text>
</comment>
<feature type="binding site" evidence="5">
    <location>
        <position position="43"/>
    </location>
    <ligand>
        <name>ATP</name>
        <dbReference type="ChEBI" id="CHEBI:30616"/>
    </ligand>
</feature>
<dbReference type="SMART" id="SM00220">
    <property type="entry name" value="S_TKc"/>
    <property type="match status" value="1"/>
</dbReference>
<accession>A0ABV8U4A0</accession>
<keyword evidence="1" id="KW-0808">Transferase</keyword>
<organism evidence="8 9">
    <name type="scientific">Salininema proteolyticum</name>
    <dbReference type="NCBI Taxonomy" id="1607685"/>
    <lineage>
        <taxon>Bacteria</taxon>
        <taxon>Bacillati</taxon>
        <taxon>Actinomycetota</taxon>
        <taxon>Actinomycetes</taxon>
        <taxon>Glycomycetales</taxon>
        <taxon>Glycomycetaceae</taxon>
        <taxon>Salininema</taxon>
    </lineage>
</organism>
<dbReference type="EMBL" id="JBHSDK010000061">
    <property type="protein sequence ID" value="MFC4337842.1"/>
    <property type="molecule type" value="Genomic_DNA"/>
</dbReference>
<dbReference type="Gene3D" id="3.30.200.20">
    <property type="entry name" value="Phosphorylase Kinase, domain 1"/>
    <property type="match status" value="1"/>
</dbReference>
<dbReference type="CDD" id="cd14014">
    <property type="entry name" value="STKc_PknB_like"/>
    <property type="match status" value="1"/>
</dbReference>
<dbReference type="Proteomes" id="UP001595823">
    <property type="component" value="Unassembled WGS sequence"/>
</dbReference>
<evidence type="ECO:0000256" key="3">
    <source>
        <dbReference type="ARBA" id="ARBA00022777"/>
    </source>
</evidence>
<gene>
    <name evidence="8" type="ORF">ACFPET_21845</name>
</gene>
<dbReference type="PANTHER" id="PTHR43289">
    <property type="entry name" value="MITOGEN-ACTIVATED PROTEIN KINASE KINASE KINASE 20-RELATED"/>
    <property type="match status" value="1"/>
</dbReference>
<protein>
    <submittedName>
        <fullName evidence="8">Serine/threonine protein kinase</fullName>
    </submittedName>
</protein>
<feature type="compositionally biased region" description="Acidic residues" evidence="6">
    <location>
        <begin position="346"/>
        <end position="358"/>
    </location>
</feature>
<dbReference type="RefSeq" id="WP_380625233.1">
    <property type="nucleotide sequence ID" value="NZ_JBHSDK010000061.1"/>
</dbReference>
<dbReference type="Pfam" id="PF00069">
    <property type="entry name" value="Pkinase"/>
    <property type="match status" value="1"/>
</dbReference>
<dbReference type="PROSITE" id="PS00107">
    <property type="entry name" value="PROTEIN_KINASE_ATP"/>
    <property type="match status" value="1"/>
</dbReference>
<evidence type="ECO:0000256" key="5">
    <source>
        <dbReference type="PROSITE-ProRule" id="PRU10141"/>
    </source>
</evidence>
<feature type="domain" description="Protein kinase" evidence="7">
    <location>
        <begin position="15"/>
        <end position="278"/>
    </location>
</feature>
<dbReference type="GO" id="GO:0004674">
    <property type="term" value="F:protein serine/threonine kinase activity"/>
    <property type="evidence" value="ECO:0007669"/>
    <property type="project" value="UniProtKB-KW"/>
</dbReference>
<feature type="compositionally biased region" description="Basic and acidic residues" evidence="6">
    <location>
        <begin position="445"/>
        <end position="457"/>
    </location>
</feature>
<keyword evidence="9" id="KW-1185">Reference proteome</keyword>
<dbReference type="SUPFAM" id="SSF56112">
    <property type="entry name" value="Protein kinase-like (PK-like)"/>
    <property type="match status" value="1"/>
</dbReference>
<evidence type="ECO:0000259" key="7">
    <source>
        <dbReference type="PROSITE" id="PS50011"/>
    </source>
</evidence>
<evidence type="ECO:0000256" key="4">
    <source>
        <dbReference type="ARBA" id="ARBA00022840"/>
    </source>
</evidence>